<accession>A0A386ZIR8</accession>
<evidence type="ECO:0000256" key="1">
    <source>
        <dbReference type="SAM" id="Phobius"/>
    </source>
</evidence>
<feature type="transmembrane region" description="Helical" evidence="1">
    <location>
        <begin position="121"/>
        <end position="142"/>
    </location>
</feature>
<dbReference type="AlphaFoldDB" id="A0A386ZIR8"/>
<dbReference type="EMBL" id="CP032568">
    <property type="protein sequence ID" value="AYF77386.1"/>
    <property type="molecule type" value="Genomic_DNA"/>
</dbReference>
<proteinExistence type="predicted"/>
<keyword evidence="1" id="KW-0472">Membrane</keyword>
<dbReference type="KEGG" id="nyu:D7D52_30215"/>
<sequence>MATIQRVNNGVGRFTAHNRSDAAVLRGGAAGSVSGALAVAAHGWVSGAAPLESGTLTLLVVASAAVGALVSGVPALRTTTFGLTAALLGGQLLGHFSMMWGSPGHSMHAMHHASLWSPAMLAVHTVAACAAAVVILGAEAAYRIATTVLAWALPAPVALPAPAGPPRLPIAHRDRVVLRVFAADACHTRGPPAPVRG</sequence>
<organism evidence="2 3">
    <name type="scientific">Nocardia yunnanensis</name>
    <dbReference type="NCBI Taxonomy" id="2382165"/>
    <lineage>
        <taxon>Bacteria</taxon>
        <taxon>Bacillati</taxon>
        <taxon>Actinomycetota</taxon>
        <taxon>Actinomycetes</taxon>
        <taxon>Mycobacteriales</taxon>
        <taxon>Nocardiaceae</taxon>
        <taxon>Nocardia</taxon>
    </lineage>
</organism>
<keyword evidence="1" id="KW-1133">Transmembrane helix</keyword>
<feature type="transmembrane region" description="Helical" evidence="1">
    <location>
        <begin position="56"/>
        <end position="76"/>
    </location>
</feature>
<evidence type="ECO:0000313" key="3">
    <source>
        <dbReference type="Proteomes" id="UP000267164"/>
    </source>
</evidence>
<keyword evidence="1" id="KW-0812">Transmembrane</keyword>
<gene>
    <name evidence="2" type="ORF">D7D52_30215</name>
</gene>
<feature type="transmembrane region" description="Helical" evidence="1">
    <location>
        <begin position="83"/>
        <end position="101"/>
    </location>
</feature>
<keyword evidence="3" id="KW-1185">Reference proteome</keyword>
<feature type="transmembrane region" description="Helical" evidence="1">
    <location>
        <begin position="23"/>
        <end position="44"/>
    </location>
</feature>
<protein>
    <submittedName>
        <fullName evidence="2">Uncharacterized protein</fullName>
    </submittedName>
</protein>
<name>A0A386ZIR8_9NOCA</name>
<dbReference type="Proteomes" id="UP000267164">
    <property type="component" value="Chromosome"/>
</dbReference>
<reference evidence="2 3" key="1">
    <citation type="submission" date="2018-09" db="EMBL/GenBank/DDBJ databases">
        <title>Nocardia yunnanensis sp. nov., an actinomycete isolated from a soil sample.</title>
        <authorList>
            <person name="Zhang J."/>
        </authorList>
    </citation>
    <scope>NUCLEOTIDE SEQUENCE [LARGE SCALE GENOMIC DNA]</scope>
    <source>
        <strain evidence="2 3">CFHS0054</strain>
    </source>
</reference>
<evidence type="ECO:0000313" key="2">
    <source>
        <dbReference type="EMBL" id="AYF77386.1"/>
    </source>
</evidence>